<evidence type="ECO:0000256" key="6">
    <source>
        <dbReference type="ARBA" id="ARBA00023014"/>
    </source>
</evidence>
<dbReference type="AlphaFoldDB" id="A0A4R1BG67"/>
<dbReference type="InterPro" id="IPR003451">
    <property type="entry name" value="LytB/IspH"/>
</dbReference>
<evidence type="ECO:0000256" key="1">
    <source>
        <dbReference type="ARBA" id="ARBA00001966"/>
    </source>
</evidence>
<dbReference type="Proteomes" id="UP000295244">
    <property type="component" value="Unassembled WGS sequence"/>
</dbReference>
<dbReference type="PANTHER" id="PTHR31619:SF5">
    <property type="entry name" value="4-HYDROXY-3-METHYLBUT-2-ENYL DIPHOSPHATE REDUCTASE, CHLOROPLASTIC"/>
    <property type="match status" value="1"/>
</dbReference>
<keyword evidence="3" id="KW-0479">Metal-binding</keyword>
<evidence type="ECO:0000256" key="5">
    <source>
        <dbReference type="ARBA" id="ARBA00023004"/>
    </source>
</evidence>
<dbReference type="EC" id="1.17.7.4" evidence="9"/>
<keyword evidence="6" id="KW-0411">Iron-sulfur</keyword>
<keyword evidence="5" id="KW-0408">Iron</keyword>
<dbReference type="NCBIfam" id="TIGR00216">
    <property type="entry name" value="ispH_lytB"/>
    <property type="match status" value="1"/>
</dbReference>
<dbReference type="Gene3D" id="3.40.1010.20">
    <property type="entry name" value="4-hydroxy-3-methylbut-2-enyl diphosphate reductase, catalytic domain"/>
    <property type="match status" value="2"/>
</dbReference>
<evidence type="ECO:0000313" key="10">
    <source>
        <dbReference type="Proteomes" id="UP000295244"/>
    </source>
</evidence>
<keyword evidence="10" id="KW-1185">Reference proteome</keyword>
<dbReference type="GO" id="GO:0019288">
    <property type="term" value="P:isopentenyl diphosphate biosynthetic process, methylerythritol 4-phosphate pathway"/>
    <property type="evidence" value="ECO:0007669"/>
    <property type="project" value="InterPro"/>
</dbReference>
<dbReference type="GO" id="GO:0050992">
    <property type="term" value="P:dimethylallyl diphosphate biosynthetic process"/>
    <property type="evidence" value="ECO:0007669"/>
    <property type="project" value="InterPro"/>
</dbReference>
<organism evidence="9 10">
    <name type="scientific">Rubrobacter taiwanensis</name>
    <dbReference type="NCBI Taxonomy" id="185139"/>
    <lineage>
        <taxon>Bacteria</taxon>
        <taxon>Bacillati</taxon>
        <taxon>Actinomycetota</taxon>
        <taxon>Rubrobacteria</taxon>
        <taxon>Rubrobacterales</taxon>
        <taxon>Rubrobacteraceae</taxon>
        <taxon>Rubrobacter</taxon>
    </lineage>
</organism>
<dbReference type="InterPro" id="IPR043519">
    <property type="entry name" value="NT_sf"/>
</dbReference>
<evidence type="ECO:0000256" key="4">
    <source>
        <dbReference type="ARBA" id="ARBA00023002"/>
    </source>
</evidence>
<evidence type="ECO:0000256" key="8">
    <source>
        <dbReference type="ARBA" id="ARBA00046314"/>
    </source>
</evidence>
<dbReference type="SUPFAM" id="SSF81301">
    <property type="entry name" value="Nucleotidyltransferase"/>
    <property type="match status" value="1"/>
</dbReference>
<name>A0A4R1BG67_9ACTN</name>
<evidence type="ECO:0000256" key="3">
    <source>
        <dbReference type="ARBA" id="ARBA00022723"/>
    </source>
</evidence>
<dbReference type="GO" id="GO:0051745">
    <property type="term" value="F:4-hydroxy-3-methylbut-2-enyl diphosphate reductase activity"/>
    <property type="evidence" value="ECO:0007669"/>
    <property type="project" value="UniProtKB-EC"/>
</dbReference>
<comment type="pathway">
    <text evidence="7">Isoprenoid biosynthesis; isopentenyl diphosphate biosynthesis via DXP pathway; isopentenyl diphosphate from 1-deoxy-D-xylulose 5-phosphate: step 6/6.</text>
</comment>
<dbReference type="NCBIfam" id="NF009911">
    <property type="entry name" value="PRK13371.1"/>
    <property type="match status" value="1"/>
</dbReference>
<keyword evidence="4 9" id="KW-0560">Oxidoreductase</keyword>
<keyword evidence="2" id="KW-0004">4Fe-4S</keyword>
<evidence type="ECO:0000256" key="7">
    <source>
        <dbReference type="ARBA" id="ARBA00046313"/>
    </source>
</evidence>
<dbReference type="GO" id="GO:0051539">
    <property type="term" value="F:4 iron, 4 sulfur cluster binding"/>
    <property type="evidence" value="ECO:0007669"/>
    <property type="project" value="UniProtKB-KW"/>
</dbReference>
<comment type="cofactor">
    <cofactor evidence="1">
        <name>[4Fe-4S] cluster</name>
        <dbReference type="ChEBI" id="CHEBI:49883"/>
    </cofactor>
</comment>
<gene>
    <name evidence="9" type="ORF">E0L93_10695</name>
</gene>
<sequence length="415" mass="46888">MARKTADEKYHRRGFKLRREIQALLDRDYRSEIVDHIRERGNVLQADGLTLRIADEFGFCYGVDRAVDYAFQTRARFPDRRIFITGDMIHNQSMNDRLREMGIEFLSQGFDGRPDEAFERLTPEDVVLLPAFGAPVQWVRKLRERDCIIVDTTCGSVLAVWKRVARYAQKGFTSIIHGKYYHEETRATASQTTRDGGNGKYLIVRDLRETGYVTEFIRGRMSADELREKLGHGMSPGFDPEEDLQRVGVANQTTMLMTETMRVGEEIRQAMADRYGEENLAEHFELFDTICSATQDRQDALFRLLKHPLDVVVIVGGYNSSNTNNLAIIAAERVPRSYHIAAGTNIEGDVIRHKPPGTPLDPRQEVEERGWLPEGEVKIGLTAGASTPNSQIGLAIERILKARGLAPADVFAANS</sequence>
<evidence type="ECO:0000256" key="2">
    <source>
        <dbReference type="ARBA" id="ARBA00022485"/>
    </source>
</evidence>
<dbReference type="Pfam" id="PF02401">
    <property type="entry name" value="LYTB"/>
    <property type="match status" value="1"/>
</dbReference>
<dbReference type="RefSeq" id="WP_132691739.1">
    <property type="nucleotide sequence ID" value="NZ_SKBU01000018.1"/>
</dbReference>
<dbReference type="CDD" id="cd13944">
    <property type="entry name" value="lytB_ispH"/>
    <property type="match status" value="1"/>
</dbReference>
<protein>
    <submittedName>
        <fullName evidence="9">4-hydroxy-3-methylbut-2-enyl diphosphate reductase</fullName>
        <ecNumber evidence="9">1.17.7.4</ecNumber>
    </submittedName>
</protein>
<dbReference type="EMBL" id="SKBU01000018">
    <property type="protein sequence ID" value="TCJ16137.1"/>
    <property type="molecule type" value="Genomic_DNA"/>
</dbReference>
<proteinExistence type="predicted"/>
<dbReference type="GO" id="GO:0046872">
    <property type="term" value="F:metal ion binding"/>
    <property type="evidence" value="ECO:0007669"/>
    <property type="project" value="UniProtKB-KW"/>
</dbReference>
<comment type="pathway">
    <text evidence="8">Isoprenoid biosynthesis; dimethylallyl diphosphate biosynthesis; dimethylallyl diphosphate from (2E)-4-hydroxy-3-methylbutenyl diphosphate: step 1/1.</text>
</comment>
<dbReference type="OrthoDB" id="9804068at2"/>
<reference evidence="9 10" key="1">
    <citation type="submission" date="2019-03" db="EMBL/GenBank/DDBJ databases">
        <title>Whole genome sequence of a novel Rubrobacter taiwanensis strain, isolated from Yellowstone National Park.</title>
        <authorList>
            <person name="Freed S."/>
            <person name="Ramaley R.F."/>
            <person name="Kyndt J.A."/>
        </authorList>
    </citation>
    <scope>NUCLEOTIDE SEQUENCE [LARGE SCALE GENOMIC DNA]</scope>
    <source>
        <strain evidence="9 10">Yellowstone</strain>
    </source>
</reference>
<dbReference type="Gene3D" id="3.40.50.11270">
    <property type="match status" value="1"/>
</dbReference>
<accession>A0A4R1BG67</accession>
<comment type="caution">
    <text evidence="9">The sequence shown here is derived from an EMBL/GenBank/DDBJ whole genome shotgun (WGS) entry which is preliminary data.</text>
</comment>
<evidence type="ECO:0000313" key="9">
    <source>
        <dbReference type="EMBL" id="TCJ16137.1"/>
    </source>
</evidence>
<dbReference type="PANTHER" id="PTHR31619">
    <property type="entry name" value="4-HYDROXY-3-METHYLBUT-2-ENYL DIPHOSPHATE REDUCTASE, CHLOROPLASTIC"/>
    <property type="match status" value="1"/>
</dbReference>